<dbReference type="AlphaFoldDB" id="A0A178KMN8"/>
<gene>
    <name evidence="1" type="ORF">A3K86_03640</name>
</gene>
<dbReference type="Proteomes" id="UP000078503">
    <property type="component" value="Unassembled WGS sequence"/>
</dbReference>
<reference evidence="1 2" key="1">
    <citation type="submission" date="2016-03" db="EMBL/GenBank/DDBJ databases">
        <title>Photobacterium proteolyticum sp. nov. a protease producing bacterium isolated from ocean sediments of Laizhou Bay.</title>
        <authorList>
            <person name="Li Y."/>
        </authorList>
    </citation>
    <scope>NUCLEOTIDE SEQUENCE [LARGE SCALE GENOMIC DNA]</scope>
    <source>
        <strain evidence="1 2">R-40508</strain>
    </source>
</reference>
<sequence>MIRNRINWLIRFCHHNGLNIASEKVQACIVAASMTDSIKDAELVEYFMKAYQSDATLFMKALQMTDEYLAIQRHVNLQLLLAEEVG</sequence>
<protein>
    <submittedName>
        <fullName evidence="1">Uncharacterized protein</fullName>
    </submittedName>
</protein>
<evidence type="ECO:0000313" key="2">
    <source>
        <dbReference type="Proteomes" id="UP000078503"/>
    </source>
</evidence>
<comment type="caution">
    <text evidence="1">The sequence shown here is derived from an EMBL/GenBank/DDBJ whole genome shotgun (WGS) entry which is preliminary data.</text>
</comment>
<evidence type="ECO:0000313" key="1">
    <source>
        <dbReference type="EMBL" id="OAN18024.1"/>
    </source>
</evidence>
<dbReference type="EMBL" id="LVHF01000012">
    <property type="protein sequence ID" value="OAN18024.1"/>
    <property type="molecule type" value="Genomic_DNA"/>
</dbReference>
<proteinExistence type="predicted"/>
<accession>A0A178KMN8</accession>
<dbReference type="OrthoDB" id="5822228at2"/>
<name>A0A178KMN8_9GAMM</name>
<organism evidence="1 2">
    <name type="scientific">Photobacterium jeanii</name>
    <dbReference type="NCBI Taxonomy" id="858640"/>
    <lineage>
        <taxon>Bacteria</taxon>
        <taxon>Pseudomonadati</taxon>
        <taxon>Pseudomonadota</taxon>
        <taxon>Gammaproteobacteria</taxon>
        <taxon>Vibrionales</taxon>
        <taxon>Vibrionaceae</taxon>
        <taxon>Photobacterium</taxon>
    </lineage>
</organism>
<dbReference type="RefSeq" id="WP_068327848.1">
    <property type="nucleotide sequence ID" value="NZ_LVHF01000012.1"/>
</dbReference>
<keyword evidence="2" id="KW-1185">Reference proteome</keyword>